<dbReference type="PANTHER" id="PTHR45641">
    <property type="entry name" value="TETRATRICOPEPTIDE REPEAT PROTEIN (AFU_ORTHOLOGUE AFUA_6G03870)"/>
    <property type="match status" value="1"/>
</dbReference>
<dbReference type="PANTHER" id="PTHR45641:SF19">
    <property type="entry name" value="NEPHROCYSTIN-3"/>
    <property type="match status" value="1"/>
</dbReference>
<feature type="region of interest" description="Disordered" evidence="4">
    <location>
        <begin position="1925"/>
        <end position="2333"/>
    </location>
</feature>
<feature type="compositionally biased region" description="Acidic residues" evidence="4">
    <location>
        <begin position="1793"/>
        <end position="1813"/>
    </location>
</feature>
<organism evidence="6 7">
    <name type="scientific">Cylindrotheca closterium</name>
    <dbReference type="NCBI Taxonomy" id="2856"/>
    <lineage>
        <taxon>Eukaryota</taxon>
        <taxon>Sar</taxon>
        <taxon>Stramenopiles</taxon>
        <taxon>Ochrophyta</taxon>
        <taxon>Bacillariophyta</taxon>
        <taxon>Bacillariophyceae</taxon>
        <taxon>Bacillariophycidae</taxon>
        <taxon>Bacillariales</taxon>
        <taxon>Bacillariaceae</taxon>
        <taxon>Cylindrotheca</taxon>
    </lineage>
</organism>
<dbReference type="Pfam" id="PF13424">
    <property type="entry name" value="TPR_12"/>
    <property type="match status" value="6"/>
</dbReference>
<feature type="compositionally biased region" description="Polar residues" evidence="4">
    <location>
        <begin position="1619"/>
        <end position="1633"/>
    </location>
</feature>
<feature type="compositionally biased region" description="Polar residues" evidence="4">
    <location>
        <begin position="2380"/>
        <end position="2393"/>
    </location>
</feature>
<feature type="region of interest" description="Disordered" evidence="4">
    <location>
        <begin position="1013"/>
        <end position="1078"/>
    </location>
</feature>
<feature type="compositionally biased region" description="Acidic residues" evidence="4">
    <location>
        <begin position="678"/>
        <end position="692"/>
    </location>
</feature>
<feature type="repeat" description="TPR" evidence="3">
    <location>
        <begin position="3772"/>
        <end position="3805"/>
    </location>
</feature>
<feature type="compositionally biased region" description="Polar residues" evidence="4">
    <location>
        <begin position="1391"/>
        <end position="1415"/>
    </location>
</feature>
<dbReference type="InterPro" id="IPR011990">
    <property type="entry name" value="TPR-like_helical_dom_sf"/>
</dbReference>
<feature type="region of interest" description="Disordered" evidence="4">
    <location>
        <begin position="1100"/>
        <end position="1326"/>
    </location>
</feature>
<keyword evidence="2 3" id="KW-0802">TPR repeat</keyword>
<feature type="compositionally biased region" description="Basic and acidic residues" evidence="4">
    <location>
        <begin position="533"/>
        <end position="547"/>
    </location>
</feature>
<evidence type="ECO:0000259" key="5">
    <source>
        <dbReference type="Pfam" id="PF00931"/>
    </source>
</evidence>
<feature type="compositionally biased region" description="Basic and acidic residues" evidence="4">
    <location>
        <begin position="2462"/>
        <end position="2484"/>
    </location>
</feature>
<feature type="compositionally biased region" description="Polar residues" evidence="4">
    <location>
        <begin position="2213"/>
        <end position="2245"/>
    </location>
</feature>
<dbReference type="InterPro" id="IPR002182">
    <property type="entry name" value="NB-ARC"/>
</dbReference>
<feature type="repeat" description="TPR" evidence="3">
    <location>
        <begin position="3647"/>
        <end position="3680"/>
    </location>
</feature>
<feature type="compositionally biased region" description="Polar residues" evidence="4">
    <location>
        <begin position="1172"/>
        <end position="1186"/>
    </location>
</feature>
<feature type="compositionally biased region" description="Acidic residues" evidence="4">
    <location>
        <begin position="1860"/>
        <end position="1870"/>
    </location>
</feature>
<feature type="repeat" description="TPR" evidence="3">
    <location>
        <begin position="3437"/>
        <end position="3470"/>
    </location>
</feature>
<dbReference type="Pfam" id="PF00931">
    <property type="entry name" value="NB-ARC"/>
    <property type="match status" value="1"/>
</dbReference>
<feature type="compositionally biased region" description="Basic and acidic residues" evidence="4">
    <location>
        <begin position="1367"/>
        <end position="1376"/>
    </location>
</feature>
<feature type="compositionally biased region" description="Polar residues" evidence="4">
    <location>
        <begin position="1967"/>
        <end position="1987"/>
    </location>
</feature>
<feature type="compositionally biased region" description="Polar residues" evidence="4">
    <location>
        <begin position="637"/>
        <end position="651"/>
    </location>
</feature>
<dbReference type="Gene3D" id="3.40.50.300">
    <property type="entry name" value="P-loop containing nucleotide triphosphate hydrolases"/>
    <property type="match status" value="1"/>
</dbReference>
<feature type="compositionally biased region" description="Acidic residues" evidence="4">
    <location>
        <begin position="195"/>
        <end position="210"/>
    </location>
</feature>
<evidence type="ECO:0000256" key="4">
    <source>
        <dbReference type="SAM" id="MobiDB-lite"/>
    </source>
</evidence>
<feature type="compositionally biased region" description="Polar residues" evidence="4">
    <location>
        <begin position="1297"/>
        <end position="1311"/>
    </location>
</feature>
<feature type="compositionally biased region" description="Basic and acidic residues" evidence="4">
    <location>
        <begin position="4058"/>
        <end position="4073"/>
    </location>
</feature>
<feature type="region of interest" description="Disordered" evidence="4">
    <location>
        <begin position="1"/>
        <end position="141"/>
    </location>
</feature>
<feature type="compositionally biased region" description="Polar residues" evidence="4">
    <location>
        <begin position="1691"/>
        <end position="1700"/>
    </location>
</feature>
<feature type="compositionally biased region" description="Acidic residues" evidence="4">
    <location>
        <begin position="896"/>
        <end position="909"/>
    </location>
</feature>
<name>A0AAD2CN77_9STRA</name>
<feature type="compositionally biased region" description="Polar residues" evidence="4">
    <location>
        <begin position="1883"/>
        <end position="1895"/>
    </location>
</feature>
<evidence type="ECO:0000256" key="1">
    <source>
        <dbReference type="ARBA" id="ARBA00022737"/>
    </source>
</evidence>
<feature type="compositionally biased region" description="Basic and acidic residues" evidence="4">
    <location>
        <begin position="1146"/>
        <end position="1161"/>
    </location>
</feature>
<dbReference type="SUPFAM" id="SSF52540">
    <property type="entry name" value="P-loop containing nucleoside triphosphate hydrolases"/>
    <property type="match status" value="1"/>
</dbReference>
<feature type="compositionally biased region" description="Basic and acidic residues" evidence="4">
    <location>
        <begin position="1032"/>
        <end position="1044"/>
    </location>
</feature>
<feature type="compositionally biased region" description="Acidic residues" evidence="4">
    <location>
        <begin position="338"/>
        <end position="348"/>
    </location>
</feature>
<feature type="compositionally biased region" description="Acidic residues" evidence="4">
    <location>
        <begin position="11"/>
        <end position="56"/>
    </location>
</feature>
<dbReference type="SMART" id="SM00028">
    <property type="entry name" value="TPR"/>
    <property type="match status" value="16"/>
</dbReference>
<feature type="repeat" description="TPR" evidence="3">
    <location>
        <begin position="3395"/>
        <end position="3428"/>
    </location>
</feature>
<evidence type="ECO:0000313" key="6">
    <source>
        <dbReference type="EMBL" id="CAJ1940084.1"/>
    </source>
</evidence>
<dbReference type="SUPFAM" id="SSF48452">
    <property type="entry name" value="TPR-like"/>
    <property type="match status" value="2"/>
</dbReference>
<feature type="compositionally biased region" description="Basic and acidic residues" evidence="4">
    <location>
        <begin position="507"/>
        <end position="526"/>
    </location>
</feature>
<dbReference type="InterPro" id="IPR027417">
    <property type="entry name" value="P-loop_NTPase"/>
</dbReference>
<feature type="region of interest" description="Disordered" evidence="4">
    <location>
        <begin position="600"/>
        <end position="973"/>
    </location>
</feature>
<feature type="compositionally biased region" description="Low complexity" evidence="4">
    <location>
        <begin position="2401"/>
        <end position="2411"/>
    </location>
</feature>
<feature type="compositionally biased region" description="Basic and acidic residues" evidence="4">
    <location>
        <begin position="1437"/>
        <end position="1453"/>
    </location>
</feature>
<feature type="region of interest" description="Disordered" evidence="4">
    <location>
        <begin position="1615"/>
        <end position="1643"/>
    </location>
</feature>
<feature type="repeat" description="TPR" evidence="3">
    <location>
        <begin position="3896"/>
        <end position="3929"/>
    </location>
</feature>
<feature type="compositionally biased region" description="Polar residues" evidence="4">
    <location>
        <begin position="1825"/>
        <end position="1834"/>
    </location>
</feature>
<feature type="repeat" description="TPR" evidence="3">
    <location>
        <begin position="3854"/>
        <end position="3887"/>
    </location>
</feature>
<feature type="compositionally biased region" description="Gly residues" evidence="4">
    <location>
        <begin position="832"/>
        <end position="841"/>
    </location>
</feature>
<feature type="compositionally biased region" description="Basic and acidic residues" evidence="4">
    <location>
        <begin position="1995"/>
        <end position="2005"/>
    </location>
</feature>
<feature type="compositionally biased region" description="Polar residues" evidence="4">
    <location>
        <begin position="1243"/>
        <end position="1261"/>
    </location>
</feature>
<proteinExistence type="predicted"/>
<feature type="compositionally biased region" description="Basic and acidic residues" evidence="4">
    <location>
        <begin position="390"/>
        <end position="401"/>
    </location>
</feature>
<feature type="compositionally biased region" description="Basic and acidic residues" evidence="4">
    <location>
        <begin position="1220"/>
        <end position="1234"/>
    </location>
</feature>
<feature type="compositionally biased region" description="Acidic residues" evidence="4">
    <location>
        <begin position="437"/>
        <end position="447"/>
    </location>
</feature>
<feature type="region of interest" description="Disordered" evidence="4">
    <location>
        <begin position="1655"/>
        <end position="1903"/>
    </location>
</feature>
<dbReference type="GO" id="GO:0043531">
    <property type="term" value="F:ADP binding"/>
    <property type="evidence" value="ECO:0007669"/>
    <property type="project" value="InterPro"/>
</dbReference>
<feature type="compositionally biased region" description="Basic and acidic residues" evidence="4">
    <location>
        <begin position="1837"/>
        <end position="1846"/>
    </location>
</feature>
<keyword evidence="1" id="KW-0677">Repeat</keyword>
<dbReference type="InterPro" id="IPR019734">
    <property type="entry name" value="TPR_rpt"/>
</dbReference>
<feature type="compositionally biased region" description="Polar residues" evidence="4">
    <location>
        <begin position="2137"/>
        <end position="2158"/>
    </location>
</feature>
<dbReference type="Gene3D" id="1.25.40.10">
    <property type="entry name" value="Tetratricopeptide repeat domain"/>
    <property type="match status" value="4"/>
</dbReference>
<feature type="compositionally biased region" description="Acidic residues" evidence="4">
    <location>
        <begin position="1263"/>
        <end position="1284"/>
    </location>
</feature>
<comment type="caution">
    <text evidence="6">The sequence shown here is derived from an EMBL/GenBank/DDBJ whole genome shotgun (WGS) entry which is preliminary data.</text>
</comment>
<feature type="repeat" description="TPR" evidence="3">
    <location>
        <begin position="3521"/>
        <end position="3554"/>
    </location>
</feature>
<evidence type="ECO:0000256" key="3">
    <source>
        <dbReference type="PROSITE-ProRule" id="PRU00339"/>
    </source>
</evidence>
<feature type="region of interest" description="Disordered" evidence="4">
    <location>
        <begin position="4049"/>
        <end position="4082"/>
    </location>
</feature>
<feature type="compositionally biased region" description="Polar residues" evidence="4">
    <location>
        <begin position="883"/>
        <end position="895"/>
    </location>
</feature>
<evidence type="ECO:0000256" key="2">
    <source>
        <dbReference type="ARBA" id="ARBA00022803"/>
    </source>
</evidence>
<feature type="compositionally biased region" description="Basic residues" evidence="4">
    <location>
        <begin position="2485"/>
        <end position="2496"/>
    </location>
</feature>
<feature type="compositionally biased region" description="Polar residues" evidence="4">
    <location>
        <begin position="295"/>
        <end position="306"/>
    </location>
</feature>
<feature type="compositionally biased region" description="Polar residues" evidence="4">
    <location>
        <begin position="928"/>
        <end position="938"/>
    </location>
</feature>
<feature type="domain" description="NB-ARC" evidence="5">
    <location>
        <begin position="2832"/>
        <end position="3001"/>
    </location>
</feature>
<reference evidence="6" key="1">
    <citation type="submission" date="2023-08" db="EMBL/GenBank/DDBJ databases">
        <authorList>
            <person name="Audoor S."/>
            <person name="Bilcke G."/>
        </authorList>
    </citation>
    <scope>NUCLEOTIDE SEQUENCE</scope>
</reference>
<feature type="compositionally biased region" description="Acidic residues" evidence="4">
    <location>
        <begin position="1419"/>
        <end position="1434"/>
    </location>
</feature>
<dbReference type="PROSITE" id="PS50005">
    <property type="entry name" value="TPR"/>
    <property type="match status" value="8"/>
</dbReference>
<protein>
    <recommendedName>
        <fullName evidence="5">NB-ARC domain-containing protein</fullName>
    </recommendedName>
</protein>
<feature type="compositionally biased region" description="Basic and acidic residues" evidence="4">
    <location>
        <begin position="1771"/>
        <end position="1789"/>
    </location>
</feature>
<feature type="compositionally biased region" description="Basic and acidic residues" evidence="4">
    <location>
        <begin position="1013"/>
        <end position="1025"/>
    </location>
</feature>
<dbReference type="Proteomes" id="UP001295423">
    <property type="component" value="Unassembled WGS sequence"/>
</dbReference>
<accession>A0AAD2CN77</accession>
<feature type="region of interest" description="Disordered" evidence="4">
    <location>
        <begin position="195"/>
        <end position="578"/>
    </location>
</feature>
<gene>
    <name evidence="6" type="ORF">CYCCA115_LOCUS6863</name>
</gene>
<feature type="compositionally biased region" description="Acidic residues" evidence="4">
    <location>
        <begin position="2196"/>
        <end position="2207"/>
    </location>
</feature>
<dbReference type="EMBL" id="CAKOGP040000890">
    <property type="protein sequence ID" value="CAJ1940084.1"/>
    <property type="molecule type" value="Genomic_DNA"/>
</dbReference>
<sequence length="4082" mass="449722">MNPYPNNLYNVEEDDDEISEPIEDDAGFSDDDDEISEPIEDDAGFSDGEYDDDESDSYYSEGEGGSFQDPYLSSQDGSFRSPEGGFPPPEQRQGFLGSTTTSSSSFDGLDDSFANATAPSDFDSSRLERTVSSQDEVEAPRQQISIQDRAAAYRREFEELIELAENGQQLTPDEDDRLYCLELFARQRVGEALTEDERLDLEDWLEEETEKEAVREIEEDTRDNTQRAGNNRNTEQEGSDSFPGDESMVSPPDKLMAPKLWESSTRHGSEAMAGSQKLWESSTRHNDSGAMGDFSPNQRWEVSPKTSDVIAMEFLQQPDMVESENGSDSKQSESGSMEFDEELEEEGDQHEGPPPANAPMNDDASPQSPNRSDSPCDNWGQSKQKQRSPKNKEALDDKEPLDWGDGFGAETSPWDDTKESDWGDGFGDDPFGGDDAFGGDDPFDDFDGFGGEASERDDPFGKMQDPLVTESDSNPGDPSFEGDDAFGRGYGDAEHESFGGDTPSPDPESKQADFDDDQDHNFKKMQDPPSPDPESKQADFDDVRGEPVDQDPLSPYLEPNPTDPSLEGDDAFGGGFGAVEDEAFGMETVDQGGAFGAMNVNFSHDRESNPADPSLEGDSAFAVGFGEGEDHSCGVESVSQDDSSGKMQSPLSPEVESNPADSALGGDTTFGAGFDNVLTDDEFGGETIDQDDSFGKMQNHPSPYPESNLVDSSLEGDNAFGGAFDDVGQDGSFEKMQHPPSPDPESNPVDSKQEEDVAHVGGLDDVDRDNSFGRVHNRLSPEPESNPSDFDDFGREKSEQHHAFGKQQSSDSSEPHTRPVDAAFHSDNACGGSFGIEGDGAFGSSFGSTEAEENTFEGGSCGGAGDDVFEDFGALPSFGDDCNNGNENVEWNQESMAEDMEEQNDDEPRDDGFQINDPNAFAEKQVGEATSQQSTNAANIDGEPDRFVHSEGNEQTLEEERSEISAKHPCPQYDDAFASTSQVLDLMQENLIKDSWEAGPALKIDVDAGGRLAQKDADSSLHEQEVSSAEPVKPRGDSFAHEDGSMSNRQEAVKVPQEKQQEADGFIHPMNGSSAPFEGKIGALFDDAATDVKNDMVAAGKFDHHDDGNSQSRESQAADFLKPVHPSGGSSQEFTKIQGDNVASDTRVDLGGKGDTVEREGTPMQLNDHGSDSQNSGSISNMSQVDDWSDLEPPSSGLLSPQSIGFQGGGGTASSNFDDAANHIDVPDGERMGDEVAFDTKTGVDSVTQERTMDIESSSAVQEFDEGPLEEIWGEDDRETEISNESEVKSRTHMQGPETSNQTLVNGNLQSPAHEKDVSGDESICYTGKETNNTEVVHVHSQKNKRMAPGWAGLLVQSSFGQGSDLLDSKSKRIKNDGGSNEQARIANLWGTDSNMHGPQGTASNHEEQASQSFASEMIGEEGDTDAEEEENVVVEDTLRHSDVTFESEKSEEAVVTPMRPVSPAMAARQDFEAFENKEDIDDSPSILGSSSDNSDREMNVPESKGQRSTTDNVSDGLPIDRNHSADSMGDEQPFDAMREQTASSDGSAFVMAANEESATSIERRGGTSVDQGMGDKSPAGSKSSEDNAAGNSFASIEGNADIKKVVIEGEADGASFHSADNNLRSSTSQNVVIGNEKQDEHAFFKSPVADDRFGLTDSWGGGAPGFDQDDEKVLEGEAAETSFHSDDNNSRSSTSQNVVIANEKQDDDHFFKSPVADDGFGLTDSWGDDVPGFDQDDENVPKGEAAGASFHSDDNNSRSSTSQNVVIANEKQDEHAFFKSPVADDRFGLTDSWDDDAPGFDQDNENVPEGEAAEASFHSDDNNSRSSTSQNVVLANEKKDDDHFFKSPVADGGFGLTDSDFDQDDENVPEGDAAGASFHSGYDNSRSSTSQNVVIGNEKKDDHHFFKSSVVDDGFDLTDSSPVVAWGGDAPGFNQDDENMDGVLLEEPVVSQGHFSGDSNEHSNDASENSSRVQSFSDGSQASESIVDSPVPDGEQKSMFHGEPKSSYGGDADKSIETSIYLSESSHRSADDDLPFASSADDWSVPETDADSKPQDERGPSPVESEEIENVNNNSSALPNSGTRDSVGESASDEEFKVDNEPSTVGFNRMESVVKADQLATTNNETRSLVDHNNDMDSQSVRSQHSTASSSKETSVGGSWDPHATFQTENRDPELPQPASKEQRPSSNSSHSEGDSDTWSEFDEPENAIGKSIQSLTTTNGHTNRSVSHSTKMSTASSLRSQMSFPEYAGEAEQASETSTRSERKEAGNDGAESVASNAQKSISHLQLSKKFEAGGNDQEAGMQDERSRATNGDRSNKSDAPSKKYQMSEGSINLGEVFGKSESFFSDNKVEEPKAKEDPKAKKGLSTIASQHSRRTTNESQHSQRSVSQRFESQHSRRSVSQRSQSRRSQSQHKSTPQIQDETRTPSVRKKKVYGGKRSPSWRKANMNNDRRGQSLKSSKGQDKKDIAKPRKMRTPKEIEERRKKRLKRKRVKKEAKSPALLAFVASVNSAMLELEKIEEELKDENLEETSAHQLLNGFDALMGIFLQLSDEIELMSTFAGLKKKKENDTITSYHALKEVLSFAESLDQLFADLKPIILNCFAEEPDEEMEDMLFRLNSLVDLLCETSHRVGQKQEWNDRAETTYVTLLELMELETLELQCYFENVDVPEQGISANIHEAWSATGHMEELQALELAANDPLLFRQLCYEVMVSTDQWCPDVDTLMEICDIDPDILEEEPDPEYLEEEDLAPIPRAAEHILDKINGDPLPRSEALAAILRRILPPRAMTDLTLLDNFTSIRNTLDNPLGLSATNLVAITSAPEVLNDPSALGVAGVGKTTLAAMVAEHPDVRRYFIDGVVWIYVGDKELTYSRYTQCLRDLVAQLDFYDGVPLFAELIHTPGECLTKRRRREEGFMIYARDTIVELLEDRSVLIILDDVCFEPDLDWFDFTPMPEGSQDDQGTDVALLVSTRARDLLPAADTVEVDMLDEADAIALLIQESGQLSHTLMAESKEAISVVRECANHPLAVKSVGRWLGLKHVTAGAVSSAEEIHAEVVKSMEKILKGGVHSGTDMMYEILSLSLSPAINGEATNIIKYCFAAFVIVFCDKEHISEFALTEPTPIVPMGMAQLLFETLLEINESALLQEGSLFYAQKKEAAVLIPEALSALGVLKVGTYSDEDEHEELDGDQKFLQVVHSIHHEYGEYLCFEEPALKMLTRDAEQEWNRALAEASVKDVDRWDDNLDDAGHGYVLEMIVSHMIRGAMYNEASDLLANKGFVRGRLMSLGRECATRRHIKDCVLLSTKLSETRSKISKLEQRSIMKRAYHSLGSQLTMEYDIELVEDARMKDIDIARSHYEIGFSLAEHRCWDAAIAHWESSQQLLENALGTVEVVAGIMYNIGVSYAEMNEYDQALNAIKQCLRIRGAIHGEHHILYAQTIQKIGDIFLGMSDYNEAVESYDWALEVMNREPALHRVGIGEILDNKGSIHRSKGELEESLKSHREALRSKQMDLGEDHPELVVTYQHIGNCLSEQGNDDDAIVHLEEAIRLKELDLDGGAEGESDILTLEGFILFIERNQEQGLECYEKALQILVTKAPYRKEKIAYLLHLIGCVYLTGGEHRKAIKMFQESLRGRRKVLGYVHLDVASTLFNMAFLYKSRNRLDKALRCLEEALKIRALRVPETETVAMTHEKIGSLCRAIGKMKKAQIEFETALRLRKMIHGKDHIKVASVLQELGDLMDDIGEYGQALIYYMDALDIRRAKLENSHVAVAETLYSMGYTLHTNGQLDRALTCFDESLSIRKYQLGDDSKEVGDTLNMMGFLKASRGDLEEALTILWDALRIRKKQKDKIKVSETLNNIGNVHREKKDYDVAVQCYEECLRIRRAELGEEHEKVADSLIALGNIYGDTKKNEEAMQAYQEALKIRTKVFGERDERVATVLQYMGTVEFRSANQDRARDLFTEFIKIRKENNAMNDSDYVNVLFTIGNIHKLQGNQAQARQCWTEAYQTFLELGLEETNPKIASMMNELILMDMRDDDKADQRRNAALSFLGKITKRPTKDPDEPQKDLDGKNRQAGNAIQL</sequence>
<feature type="region of interest" description="Disordered" evidence="4">
    <location>
        <begin position="1362"/>
        <end position="1599"/>
    </location>
</feature>
<evidence type="ECO:0000313" key="7">
    <source>
        <dbReference type="Proteomes" id="UP001295423"/>
    </source>
</evidence>
<feature type="region of interest" description="Disordered" evidence="4">
    <location>
        <begin position="2345"/>
        <end position="2496"/>
    </location>
</feature>
<feature type="compositionally biased region" description="Basic and acidic residues" evidence="4">
    <location>
        <begin position="943"/>
        <end position="966"/>
    </location>
</feature>
<feature type="repeat" description="TPR" evidence="3">
    <location>
        <begin position="3730"/>
        <end position="3763"/>
    </location>
</feature>
<feature type="compositionally biased region" description="Basic and acidic residues" evidence="4">
    <location>
        <begin position="2350"/>
        <end position="2363"/>
    </location>
</feature>
<keyword evidence="7" id="KW-1185">Reference proteome</keyword>
<feature type="compositionally biased region" description="Basic and acidic residues" evidence="4">
    <location>
        <begin position="792"/>
        <end position="802"/>
    </location>
</feature>
<feature type="compositionally biased region" description="Polar residues" evidence="4">
    <location>
        <begin position="1758"/>
        <end position="1767"/>
    </location>
</feature>
<feature type="compositionally biased region" description="Basic and acidic residues" evidence="4">
    <location>
        <begin position="2051"/>
        <end position="2060"/>
    </location>
</feature>
<feature type="compositionally biased region" description="Low complexity" evidence="4">
    <location>
        <begin position="94"/>
        <end position="113"/>
    </location>
</feature>
<feature type="compositionally biased region" description="Polar residues" evidence="4">
    <location>
        <begin position="2276"/>
        <end position="2288"/>
    </location>
</feature>
<feature type="compositionally biased region" description="Polar residues" evidence="4">
    <location>
        <begin position="367"/>
        <end position="383"/>
    </location>
</feature>